<dbReference type="InterPro" id="IPR036514">
    <property type="entry name" value="SGNH_hydro_sf"/>
</dbReference>
<dbReference type="OrthoDB" id="323926at2"/>
<gene>
    <name evidence="2" type="ORF">SAMN04489726_6210</name>
</gene>
<organism evidence="2 3">
    <name type="scientific">Allokutzneria albata</name>
    <name type="common">Kibdelosporangium albatum</name>
    <dbReference type="NCBI Taxonomy" id="211114"/>
    <lineage>
        <taxon>Bacteria</taxon>
        <taxon>Bacillati</taxon>
        <taxon>Actinomycetota</taxon>
        <taxon>Actinomycetes</taxon>
        <taxon>Pseudonocardiales</taxon>
        <taxon>Pseudonocardiaceae</taxon>
        <taxon>Allokutzneria</taxon>
    </lineage>
</organism>
<dbReference type="InterPro" id="IPR016181">
    <property type="entry name" value="Acyl_CoA_acyltransferase"/>
</dbReference>
<evidence type="ECO:0000313" key="3">
    <source>
        <dbReference type="Proteomes" id="UP000183376"/>
    </source>
</evidence>
<feature type="domain" description="N-acetyltransferase" evidence="1">
    <location>
        <begin position="455"/>
        <end position="609"/>
    </location>
</feature>
<evidence type="ECO:0000259" key="1">
    <source>
        <dbReference type="PROSITE" id="PS51186"/>
    </source>
</evidence>
<dbReference type="NCBIfam" id="TIGR01686">
    <property type="entry name" value="FkbH"/>
    <property type="match status" value="1"/>
</dbReference>
<reference evidence="2 3" key="1">
    <citation type="submission" date="2016-10" db="EMBL/GenBank/DDBJ databases">
        <authorList>
            <person name="de Groot N.N."/>
        </authorList>
    </citation>
    <scope>NUCLEOTIDE SEQUENCE [LARGE SCALE GENOMIC DNA]</scope>
    <source>
        <strain evidence="2 3">DSM 44149</strain>
    </source>
</reference>
<dbReference type="InterPro" id="IPR010033">
    <property type="entry name" value="HAD_SF_ppase_IIIC"/>
</dbReference>
<proteinExistence type="predicted"/>
<accession>A0A1H0APV6</accession>
<dbReference type="EMBL" id="LT629701">
    <property type="protein sequence ID" value="SDN35580.1"/>
    <property type="molecule type" value="Genomic_DNA"/>
</dbReference>
<dbReference type="NCBIfam" id="TIGR01681">
    <property type="entry name" value="HAD-SF-IIIC"/>
    <property type="match status" value="1"/>
</dbReference>
<dbReference type="InterPro" id="IPR036412">
    <property type="entry name" value="HAD-like_sf"/>
</dbReference>
<protein>
    <submittedName>
        <fullName evidence="2">HAD-superfamily phosphatase, subfamily IIIC/FkbH-like domain-containing protein</fullName>
    </submittedName>
</protein>
<dbReference type="Proteomes" id="UP000183376">
    <property type="component" value="Chromosome I"/>
</dbReference>
<dbReference type="SUPFAM" id="SSF56784">
    <property type="entry name" value="HAD-like"/>
    <property type="match status" value="1"/>
</dbReference>
<dbReference type="Gene3D" id="3.40.50.1000">
    <property type="entry name" value="HAD superfamily/HAD-like"/>
    <property type="match status" value="1"/>
</dbReference>
<dbReference type="GO" id="GO:0016747">
    <property type="term" value="F:acyltransferase activity, transferring groups other than amino-acyl groups"/>
    <property type="evidence" value="ECO:0007669"/>
    <property type="project" value="InterPro"/>
</dbReference>
<dbReference type="InterPro" id="IPR010037">
    <property type="entry name" value="FkbH_domain"/>
</dbReference>
<evidence type="ECO:0000313" key="2">
    <source>
        <dbReference type="EMBL" id="SDN35580.1"/>
    </source>
</evidence>
<keyword evidence="3" id="KW-1185">Reference proteome</keyword>
<dbReference type="AlphaFoldDB" id="A0A1H0APV6"/>
<dbReference type="InterPro" id="IPR000182">
    <property type="entry name" value="GNAT_dom"/>
</dbReference>
<dbReference type="Gene3D" id="3.40.50.1110">
    <property type="entry name" value="SGNH hydrolase"/>
    <property type="match status" value="1"/>
</dbReference>
<dbReference type="eggNOG" id="COG3882">
    <property type="taxonomic scope" value="Bacteria"/>
</dbReference>
<dbReference type="PROSITE" id="PS51186">
    <property type="entry name" value="GNAT"/>
    <property type="match status" value="1"/>
</dbReference>
<dbReference type="RefSeq" id="WP_052407031.1">
    <property type="nucleotide sequence ID" value="NZ_JOEF01000003.1"/>
</dbReference>
<name>A0A1H0APV6_ALLAB</name>
<sequence length="618" mass="66583">MVDATDGFLTNLTAAAKAGSPLGRADLTALAQCDDPAVFRKLGRTLKSATAEATGLTAPKVGVLATYTVGPLEPILRASLAAGGMLPTFTIGDYAAFDLTLSRSDDPLFAPDQDVLFCTLDSSYFLPKDWSGSDVDALTAFITERVRSFRGLLADVVTRGKTTVLAHTVPLPAVVRDGLVSWSGRAKVSRCWAQLNAAILELAEEHSAIAVADFVSTLADEAVAAQDDRLLRFADLPYTDAALMVLAREARRFLQAKTGLSRKVLALDLDNTQWGGVLGEVGAAGVELGGLYPGSAYKEFQRSVLRLRDQGVILALASKNDAEHVEAALTEHPEVLLRPEMFSASAVNWSPKSGNLKAMAAQLSLSPNAFVFMDDSRFERGEVTAALPEVTVIAADGDPAYLVRNLLRHGWFDTLELTDTDRKRPGLYKARAERGNFAEGFQSAEDYLKALEVVVTVAEATPFDVARIAQLAARTNQFNLTGLRFDQAETTTMSDSDDHIVLSCSVADRFGDEGMVGAAWVRKEADAWEVLNLVMSCRVLGRGVEQAMVGWLLRRAKEAGVATLRGTFTPSARNTVSSKLWSQLGFEHTGDRDTTQVHELAVDGAADLVPDSIQLKEK</sequence>
<dbReference type="STRING" id="211114.SAMN04489726_6210"/>
<dbReference type="Gene3D" id="3.40.630.30">
    <property type="match status" value="1"/>
</dbReference>
<dbReference type="SUPFAM" id="SSF55729">
    <property type="entry name" value="Acyl-CoA N-acyltransferases (Nat)"/>
    <property type="match status" value="1"/>
</dbReference>
<dbReference type="InterPro" id="IPR023214">
    <property type="entry name" value="HAD_sf"/>
</dbReference>